<keyword evidence="3" id="KW-1185">Reference proteome</keyword>
<keyword evidence="1" id="KW-0812">Transmembrane</keyword>
<reference evidence="2 3" key="1">
    <citation type="submission" date="2019-05" db="EMBL/GenBank/DDBJ databases">
        <title>Another draft genome of Portunus trituberculatus and its Hox gene families provides insights of decapod evolution.</title>
        <authorList>
            <person name="Jeong J.-H."/>
            <person name="Song I."/>
            <person name="Kim S."/>
            <person name="Choi T."/>
            <person name="Kim D."/>
            <person name="Ryu S."/>
            <person name="Kim W."/>
        </authorList>
    </citation>
    <scope>NUCLEOTIDE SEQUENCE [LARGE SCALE GENOMIC DNA]</scope>
    <source>
        <tissue evidence="2">Muscle</tissue>
    </source>
</reference>
<feature type="transmembrane region" description="Helical" evidence="1">
    <location>
        <begin position="6"/>
        <end position="23"/>
    </location>
</feature>
<organism evidence="2 3">
    <name type="scientific">Portunus trituberculatus</name>
    <name type="common">Swimming crab</name>
    <name type="synonym">Neptunus trituberculatus</name>
    <dbReference type="NCBI Taxonomy" id="210409"/>
    <lineage>
        <taxon>Eukaryota</taxon>
        <taxon>Metazoa</taxon>
        <taxon>Ecdysozoa</taxon>
        <taxon>Arthropoda</taxon>
        <taxon>Crustacea</taxon>
        <taxon>Multicrustacea</taxon>
        <taxon>Malacostraca</taxon>
        <taxon>Eumalacostraca</taxon>
        <taxon>Eucarida</taxon>
        <taxon>Decapoda</taxon>
        <taxon>Pleocyemata</taxon>
        <taxon>Brachyura</taxon>
        <taxon>Eubrachyura</taxon>
        <taxon>Portunoidea</taxon>
        <taxon>Portunidae</taxon>
        <taxon>Portuninae</taxon>
        <taxon>Portunus</taxon>
    </lineage>
</organism>
<dbReference type="AlphaFoldDB" id="A0A5B7DIM4"/>
<keyword evidence="1" id="KW-1133">Transmembrane helix</keyword>
<dbReference type="Proteomes" id="UP000324222">
    <property type="component" value="Unassembled WGS sequence"/>
</dbReference>
<accession>A0A5B7DIM4</accession>
<sequence>MMADMVTVVLVVLVVVVVVVCYLHRGIEWFIHLTWRGGVAGDRWGGQVKRAAGSESEWVSGGVVVRRVVEEQGGVVPQPSTVFTDNN</sequence>
<comment type="caution">
    <text evidence="2">The sequence shown here is derived from an EMBL/GenBank/DDBJ whole genome shotgun (WGS) entry which is preliminary data.</text>
</comment>
<protein>
    <submittedName>
        <fullName evidence="2">Uncharacterized protein</fullName>
    </submittedName>
</protein>
<gene>
    <name evidence="2" type="ORF">E2C01_014020</name>
</gene>
<evidence type="ECO:0000313" key="2">
    <source>
        <dbReference type="EMBL" id="MPC21047.1"/>
    </source>
</evidence>
<dbReference type="EMBL" id="VSRR010000937">
    <property type="protein sequence ID" value="MPC21047.1"/>
    <property type="molecule type" value="Genomic_DNA"/>
</dbReference>
<evidence type="ECO:0000313" key="3">
    <source>
        <dbReference type="Proteomes" id="UP000324222"/>
    </source>
</evidence>
<keyword evidence="1" id="KW-0472">Membrane</keyword>
<name>A0A5B7DIM4_PORTR</name>
<proteinExistence type="predicted"/>
<evidence type="ECO:0000256" key="1">
    <source>
        <dbReference type="SAM" id="Phobius"/>
    </source>
</evidence>